<accession>A0ABR2WUK7</accession>
<comment type="cofactor">
    <cofactor evidence="1">
        <name>heme</name>
        <dbReference type="ChEBI" id="CHEBI:30413"/>
    </cofactor>
</comment>
<dbReference type="InterPro" id="IPR002401">
    <property type="entry name" value="Cyt_P450_E_grp-I"/>
</dbReference>
<keyword evidence="4 5" id="KW-0408">Iron</keyword>
<dbReference type="PRINTS" id="PR00385">
    <property type="entry name" value="P450"/>
</dbReference>
<dbReference type="PANTHER" id="PTHR24305">
    <property type="entry name" value="CYTOCHROME P450"/>
    <property type="match status" value="1"/>
</dbReference>
<gene>
    <name evidence="6" type="ORF">K7432_006724</name>
</gene>
<dbReference type="InterPro" id="IPR017972">
    <property type="entry name" value="Cyt_P450_CS"/>
</dbReference>
<evidence type="ECO:0000256" key="4">
    <source>
        <dbReference type="ARBA" id="ARBA00023004"/>
    </source>
</evidence>
<dbReference type="InterPro" id="IPR001128">
    <property type="entry name" value="Cyt_P450"/>
</dbReference>
<comment type="similarity">
    <text evidence="2 5">Belongs to the cytochrome P450 family.</text>
</comment>
<evidence type="ECO:0000256" key="5">
    <source>
        <dbReference type="RuleBase" id="RU000461"/>
    </source>
</evidence>
<keyword evidence="3 5" id="KW-0479">Metal-binding</keyword>
<evidence type="ECO:0000313" key="7">
    <source>
        <dbReference type="Proteomes" id="UP001479436"/>
    </source>
</evidence>
<evidence type="ECO:0000256" key="2">
    <source>
        <dbReference type="ARBA" id="ARBA00010617"/>
    </source>
</evidence>
<sequence length="475" mass="54129">MAVEIPQNISVLLLGVFIVLIAFVTDRIRCPEYLEKLPRVSILKLFSKRDGDERCQKVVPSAGKTEGIYIEYLGKWIVNVSKPEYAQTILTSPLKYPKILPTLERPSSLIAKFLSINTRHSNASKWLRYSDAITPIFQRPDHVEVVSKLINRRIETWIEKSEKEVDILQCMRQVVLDILCHLIFNQEPDSAMSSLMEYFTSIEQELGSRRYFLLPFLEYIPFVGRPDIHQKVEEMNAILYGIIERKADNLKTYKDSDLISALLSDEQPFTPVEIRDIVFGLIWAGYESMPNTLAAAMYYIAVNPKAQQEARVEALDTLRDQQKVSLAGSMTYLSAIIKETLRMNPVPTTLDTRITKETVQFGDYVLPPNTPITVDTRSLHYDPEIWEDPYSFNPRRFLTTANTNAYEWLAFGGGPRECIGASFSRQHIGGILATILSRFTITLPKGSIHSNGLKLDRDMKPINLKVTLVSTIKCQ</sequence>
<reference evidence="6 7" key="1">
    <citation type="submission" date="2023-04" db="EMBL/GenBank/DDBJ databases">
        <title>Genome of Basidiobolus ranarum AG-B5.</title>
        <authorList>
            <person name="Stajich J.E."/>
            <person name="Carter-House D."/>
            <person name="Gryganskyi A."/>
        </authorList>
    </citation>
    <scope>NUCLEOTIDE SEQUENCE [LARGE SCALE GENOMIC DNA]</scope>
    <source>
        <strain evidence="6 7">AG-B5</strain>
    </source>
</reference>
<keyword evidence="5" id="KW-0503">Monooxygenase</keyword>
<evidence type="ECO:0008006" key="8">
    <source>
        <dbReference type="Google" id="ProtNLM"/>
    </source>
</evidence>
<dbReference type="CDD" id="cd00302">
    <property type="entry name" value="cytochrome_P450"/>
    <property type="match status" value="1"/>
</dbReference>
<evidence type="ECO:0000256" key="3">
    <source>
        <dbReference type="ARBA" id="ARBA00022723"/>
    </source>
</evidence>
<keyword evidence="5" id="KW-0349">Heme</keyword>
<evidence type="ECO:0000256" key="1">
    <source>
        <dbReference type="ARBA" id="ARBA00001971"/>
    </source>
</evidence>
<keyword evidence="5" id="KW-0560">Oxidoreductase</keyword>
<dbReference type="PRINTS" id="PR00463">
    <property type="entry name" value="EP450I"/>
</dbReference>
<dbReference type="Pfam" id="PF00067">
    <property type="entry name" value="p450"/>
    <property type="match status" value="1"/>
</dbReference>
<dbReference type="Gene3D" id="1.10.630.10">
    <property type="entry name" value="Cytochrome P450"/>
    <property type="match status" value="1"/>
</dbReference>
<proteinExistence type="inferred from homology"/>
<dbReference type="SUPFAM" id="SSF48264">
    <property type="entry name" value="Cytochrome P450"/>
    <property type="match status" value="1"/>
</dbReference>
<dbReference type="Proteomes" id="UP001479436">
    <property type="component" value="Unassembled WGS sequence"/>
</dbReference>
<evidence type="ECO:0000313" key="6">
    <source>
        <dbReference type="EMBL" id="KAK9765168.1"/>
    </source>
</evidence>
<organism evidence="6 7">
    <name type="scientific">Basidiobolus ranarum</name>
    <dbReference type="NCBI Taxonomy" id="34480"/>
    <lineage>
        <taxon>Eukaryota</taxon>
        <taxon>Fungi</taxon>
        <taxon>Fungi incertae sedis</taxon>
        <taxon>Zoopagomycota</taxon>
        <taxon>Entomophthoromycotina</taxon>
        <taxon>Basidiobolomycetes</taxon>
        <taxon>Basidiobolales</taxon>
        <taxon>Basidiobolaceae</taxon>
        <taxon>Basidiobolus</taxon>
    </lineage>
</organism>
<dbReference type="EMBL" id="JASJQH010000307">
    <property type="protein sequence ID" value="KAK9765168.1"/>
    <property type="molecule type" value="Genomic_DNA"/>
</dbReference>
<dbReference type="PANTHER" id="PTHR24305:SF166">
    <property type="entry name" value="CYTOCHROME P450 12A4, MITOCHONDRIAL-RELATED"/>
    <property type="match status" value="1"/>
</dbReference>
<name>A0ABR2WUK7_9FUNG</name>
<dbReference type="PROSITE" id="PS00086">
    <property type="entry name" value="CYTOCHROME_P450"/>
    <property type="match status" value="1"/>
</dbReference>
<dbReference type="InterPro" id="IPR050121">
    <property type="entry name" value="Cytochrome_P450_monoxygenase"/>
</dbReference>
<comment type="caution">
    <text evidence="6">The sequence shown here is derived from an EMBL/GenBank/DDBJ whole genome shotgun (WGS) entry which is preliminary data.</text>
</comment>
<protein>
    <recommendedName>
        <fullName evidence="8">Cytochrome P450</fullName>
    </recommendedName>
</protein>
<keyword evidence="7" id="KW-1185">Reference proteome</keyword>
<dbReference type="InterPro" id="IPR036396">
    <property type="entry name" value="Cyt_P450_sf"/>
</dbReference>